<evidence type="ECO:0000313" key="7">
    <source>
        <dbReference type="EMBL" id="GAD82563.1"/>
    </source>
</evidence>
<evidence type="ECO:0000259" key="6">
    <source>
        <dbReference type="PROSITE" id="PS50850"/>
    </source>
</evidence>
<feature type="domain" description="Major facilitator superfamily (MFS) profile" evidence="6">
    <location>
        <begin position="179"/>
        <end position="412"/>
    </location>
</feature>
<feature type="transmembrane region" description="Helical" evidence="5">
    <location>
        <begin position="107"/>
        <end position="131"/>
    </location>
</feature>
<name>U5E7Z0_NOCAS</name>
<evidence type="ECO:0000256" key="3">
    <source>
        <dbReference type="ARBA" id="ARBA00022989"/>
    </source>
</evidence>
<dbReference type="GO" id="GO:0022857">
    <property type="term" value="F:transmembrane transporter activity"/>
    <property type="evidence" value="ECO:0007669"/>
    <property type="project" value="InterPro"/>
</dbReference>
<comment type="caution">
    <text evidence="7">The sequence shown here is derived from an EMBL/GenBank/DDBJ whole genome shotgun (WGS) entry which is preliminary data.</text>
</comment>
<accession>U5E7Z0</accession>
<feature type="transmembrane region" description="Helical" evidence="5">
    <location>
        <begin position="249"/>
        <end position="271"/>
    </location>
</feature>
<feature type="transmembrane region" description="Helical" evidence="5">
    <location>
        <begin position="173"/>
        <end position="193"/>
    </location>
</feature>
<feature type="transmembrane region" description="Helical" evidence="5">
    <location>
        <begin position="23"/>
        <end position="46"/>
    </location>
</feature>
<feature type="transmembrane region" description="Helical" evidence="5">
    <location>
        <begin position="278"/>
        <end position="296"/>
    </location>
</feature>
<dbReference type="eggNOG" id="COG2814">
    <property type="taxonomic scope" value="Bacteria"/>
</dbReference>
<dbReference type="Gene3D" id="1.20.1250.20">
    <property type="entry name" value="MFS general substrate transporter like domains"/>
    <property type="match status" value="2"/>
</dbReference>
<keyword evidence="4 5" id="KW-0472">Membrane</keyword>
<dbReference type="Pfam" id="PF07690">
    <property type="entry name" value="MFS_1"/>
    <property type="match status" value="1"/>
</dbReference>
<dbReference type="SUPFAM" id="SSF103473">
    <property type="entry name" value="MFS general substrate transporter"/>
    <property type="match status" value="1"/>
</dbReference>
<dbReference type="InterPro" id="IPR036259">
    <property type="entry name" value="MFS_trans_sf"/>
</dbReference>
<dbReference type="STRING" id="1824.SAMN05444423_103402"/>
<feature type="transmembrane region" description="Helical" evidence="5">
    <location>
        <begin position="143"/>
        <end position="167"/>
    </location>
</feature>
<keyword evidence="3 5" id="KW-1133">Transmembrane helix</keyword>
<keyword evidence="8" id="KW-1185">Reference proteome</keyword>
<dbReference type="PANTHER" id="PTHR23542">
    <property type="match status" value="1"/>
</dbReference>
<dbReference type="GO" id="GO:0005886">
    <property type="term" value="C:plasma membrane"/>
    <property type="evidence" value="ECO:0007669"/>
    <property type="project" value="UniProtKB-SubCell"/>
</dbReference>
<feature type="transmembrane region" description="Helical" evidence="5">
    <location>
        <begin position="214"/>
        <end position="237"/>
    </location>
</feature>
<evidence type="ECO:0000313" key="8">
    <source>
        <dbReference type="Proteomes" id="UP000017048"/>
    </source>
</evidence>
<dbReference type="AlphaFoldDB" id="U5E7Z0"/>
<evidence type="ECO:0000256" key="5">
    <source>
        <dbReference type="SAM" id="Phobius"/>
    </source>
</evidence>
<organism evidence="7 8">
    <name type="scientific">Nocardia asteroides NBRC 15531</name>
    <dbReference type="NCBI Taxonomy" id="1110697"/>
    <lineage>
        <taxon>Bacteria</taxon>
        <taxon>Bacillati</taxon>
        <taxon>Actinomycetota</taxon>
        <taxon>Actinomycetes</taxon>
        <taxon>Mycobacteriales</taxon>
        <taxon>Nocardiaceae</taxon>
        <taxon>Nocardia</taxon>
    </lineage>
</organism>
<dbReference type="EMBL" id="BAFO02000011">
    <property type="protein sequence ID" value="GAD82563.1"/>
    <property type="molecule type" value="Genomic_DNA"/>
</dbReference>
<comment type="subcellular location">
    <subcellularLocation>
        <location evidence="1">Cell membrane</location>
        <topology evidence="1">Multi-pass membrane protein</topology>
    </subcellularLocation>
</comment>
<feature type="transmembrane region" description="Helical" evidence="5">
    <location>
        <begin position="335"/>
        <end position="354"/>
    </location>
</feature>
<proteinExistence type="predicted"/>
<evidence type="ECO:0000256" key="4">
    <source>
        <dbReference type="ARBA" id="ARBA00023136"/>
    </source>
</evidence>
<feature type="transmembrane region" description="Helical" evidence="5">
    <location>
        <begin position="366"/>
        <end position="386"/>
    </location>
</feature>
<evidence type="ECO:0000256" key="2">
    <source>
        <dbReference type="ARBA" id="ARBA00022692"/>
    </source>
</evidence>
<evidence type="ECO:0000256" key="1">
    <source>
        <dbReference type="ARBA" id="ARBA00004651"/>
    </source>
</evidence>
<keyword evidence="2 5" id="KW-0812">Transmembrane</keyword>
<sequence>MGCHALAMRAYREVLAVGAVRNILLLGAVVRVPHFAGAVLLAVHVVETLHGSFLQAGALAMVVTVCVAISGPWRGRLVDRFGLRATIAPAIVLGAVCWSIAPFVGYLPLLILAAVAGLYDVPVFSVVRMAVIAATTERQRQPALALEAVSVEAAFMVGPVLGVAAAVHWSTTAALFGNQMLVVLAGVVLWVWNPALRNETGAAEPVRRNSWFRLEFVALCGTTGAAVCVLAASELTFVSAVRGFDADRWLGLVMAIWGLGSLLGGLLYGALSRPLPSHLLLIALGLSTLPMAVATGPVTLGITGFLAGLLCAPTLTATIDHLSRIVPEGGRGEAIGWYGASMTLGSALGSVLGGTAIELGGARSGFGLAGVFGVAVGVGLAVLVGVRAVTNPLSDAASETVRAQGRMLDGAG</sequence>
<dbReference type="InterPro" id="IPR011701">
    <property type="entry name" value="MFS"/>
</dbReference>
<dbReference type="PROSITE" id="PS50850">
    <property type="entry name" value="MFS"/>
    <property type="match status" value="1"/>
</dbReference>
<feature type="transmembrane region" description="Helical" evidence="5">
    <location>
        <begin position="52"/>
        <end position="69"/>
    </location>
</feature>
<reference evidence="7 8" key="1">
    <citation type="journal article" date="2014" name="BMC Genomics">
        <title>Genome based analysis of type-I polyketide synthase and nonribosomal peptide synthetase gene clusters in seven strains of five representative Nocardia species.</title>
        <authorList>
            <person name="Komaki H."/>
            <person name="Ichikawa N."/>
            <person name="Hosoyama A."/>
            <person name="Takahashi-Nakaguchi A."/>
            <person name="Matsuzawa T."/>
            <person name="Suzuki K."/>
            <person name="Fujita N."/>
            <person name="Gonoi T."/>
        </authorList>
    </citation>
    <scope>NUCLEOTIDE SEQUENCE [LARGE SCALE GENOMIC DNA]</scope>
    <source>
        <strain evidence="7 8">NBRC 15531</strain>
    </source>
</reference>
<dbReference type="InterPro" id="IPR020846">
    <property type="entry name" value="MFS_dom"/>
</dbReference>
<dbReference type="Proteomes" id="UP000017048">
    <property type="component" value="Unassembled WGS sequence"/>
</dbReference>
<feature type="transmembrane region" description="Helical" evidence="5">
    <location>
        <begin position="81"/>
        <end position="101"/>
    </location>
</feature>
<dbReference type="PANTHER" id="PTHR23542:SF1">
    <property type="entry name" value="MAJOR FACILITATOR SUPERFAMILY (MFS) PROFILE DOMAIN-CONTAINING PROTEIN"/>
    <property type="match status" value="1"/>
</dbReference>
<gene>
    <name evidence="7" type="ORF">NCAST_11_00600</name>
</gene>
<protein>
    <submittedName>
        <fullName evidence="7">Major facilitator superfamily transporter</fullName>
    </submittedName>
</protein>